<gene>
    <name evidence="3" type="ORF">FN846DRAFT_452502</name>
</gene>
<sequence>MGKGMQDENGEKPHKLRRGGCGEGFSFFSNRMNKKFRMGRQLFSFFFLHSLLHCFFTSEFTASRVHRFCVPAHPDSFRDPGQLTRRGGVANATGVANAIWLWLAMTITLFLCSRSSPRRAANCNPDNQPYPTAYRIVRRDCSSNVSPSFPSSASKKKKKKKEKEICGKRLAESAPCNLDTYALACSSSLPEISALPAPTATINLPIDTAAALPRSVVDCPSIPSIHVSIPKNGPTTRCRRHDCPRPASALHLLPQPNVPDLRTLDLQI</sequence>
<feature type="region of interest" description="Disordered" evidence="1">
    <location>
        <begin position="142"/>
        <end position="162"/>
    </location>
</feature>
<accession>A0A5J5F5J8</accession>
<keyword evidence="2" id="KW-1133">Transmembrane helix</keyword>
<protein>
    <submittedName>
        <fullName evidence="3">Uncharacterized protein</fullName>
    </submittedName>
</protein>
<organism evidence="3 4">
    <name type="scientific">Sphaerosporella brunnea</name>
    <dbReference type="NCBI Taxonomy" id="1250544"/>
    <lineage>
        <taxon>Eukaryota</taxon>
        <taxon>Fungi</taxon>
        <taxon>Dikarya</taxon>
        <taxon>Ascomycota</taxon>
        <taxon>Pezizomycotina</taxon>
        <taxon>Pezizomycetes</taxon>
        <taxon>Pezizales</taxon>
        <taxon>Pyronemataceae</taxon>
        <taxon>Sphaerosporella</taxon>
    </lineage>
</organism>
<keyword evidence="2" id="KW-0812">Transmembrane</keyword>
<keyword evidence="4" id="KW-1185">Reference proteome</keyword>
<comment type="caution">
    <text evidence="3">The sequence shown here is derived from an EMBL/GenBank/DDBJ whole genome shotgun (WGS) entry which is preliminary data.</text>
</comment>
<dbReference type="AlphaFoldDB" id="A0A5J5F5J8"/>
<evidence type="ECO:0000313" key="3">
    <source>
        <dbReference type="EMBL" id="KAA8911327.1"/>
    </source>
</evidence>
<dbReference type="EMBL" id="VXIS01000037">
    <property type="protein sequence ID" value="KAA8911327.1"/>
    <property type="molecule type" value="Genomic_DNA"/>
</dbReference>
<evidence type="ECO:0000256" key="2">
    <source>
        <dbReference type="SAM" id="Phobius"/>
    </source>
</evidence>
<feature type="compositionally biased region" description="Low complexity" evidence="1">
    <location>
        <begin position="142"/>
        <end position="153"/>
    </location>
</feature>
<evidence type="ECO:0000256" key="1">
    <source>
        <dbReference type="SAM" id="MobiDB-lite"/>
    </source>
</evidence>
<proteinExistence type="predicted"/>
<dbReference type="Proteomes" id="UP000326924">
    <property type="component" value="Unassembled WGS sequence"/>
</dbReference>
<feature type="transmembrane region" description="Helical" evidence="2">
    <location>
        <begin position="89"/>
        <end position="112"/>
    </location>
</feature>
<dbReference type="InParanoid" id="A0A5J5F5J8"/>
<reference evidence="3 4" key="1">
    <citation type="submission" date="2019-09" db="EMBL/GenBank/DDBJ databases">
        <title>Draft genome of the ectomycorrhizal ascomycete Sphaerosporella brunnea.</title>
        <authorList>
            <consortium name="DOE Joint Genome Institute"/>
            <person name="Benucci G.M."/>
            <person name="Marozzi G."/>
            <person name="Antonielli L."/>
            <person name="Sanchez S."/>
            <person name="Marco P."/>
            <person name="Wang X."/>
            <person name="Falini L.B."/>
            <person name="Barry K."/>
            <person name="Haridas S."/>
            <person name="Lipzen A."/>
            <person name="Labutti K."/>
            <person name="Grigoriev I.V."/>
            <person name="Murat C."/>
            <person name="Martin F."/>
            <person name="Albertini E."/>
            <person name="Donnini D."/>
            <person name="Bonito G."/>
        </authorList>
    </citation>
    <scope>NUCLEOTIDE SEQUENCE [LARGE SCALE GENOMIC DNA]</scope>
    <source>
        <strain evidence="3 4">Sb_GMNB300</strain>
    </source>
</reference>
<evidence type="ECO:0000313" key="4">
    <source>
        <dbReference type="Proteomes" id="UP000326924"/>
    </source>
</evidence>
<feature type="transmembrane region" description="Helical" evidence="2">
    <location>
        <begin position="41"/>
        <end position="58"/>
    </location>
</feature>
<keyword evidence="2" id="KW-0472">Membrane</keyword>
<name>A0A5J5F5J8_9PEZI</name>